<organism evidence="1 2">
    <name type="scientific">Rhizobium oryziradicis</name>
    <dbReference type="NCBI Taxonomy" id="1867956"/>
    <lineage>
        <taxon>Bacteria</taxon>
        <taxon>Pseudomonadati</taxon>
        <taxon>Pseudomonadota</taxon>
        <taxon>Alphaproteobacteria</taxon>
        <taxon>Hyphomicrobiales</taxon>
        <taxon>Rhizobiaceae</taxon>
        <taxon>Rhizobium/Agrobacterium group</taxon>
        <taxon>Rhizobium</taxon>
    </lineage>
</organism>
<protein>
    <submittedName>
        <fullName evidence="1">Uncharacterized protein</fullName>
    </submittedName>
</protein>
<keyword evidence="2" id="KW-1185">Reference proteome</keyword>
<gene>
    <name evidence="1" type="ORF">BJF95_13375</name>
</gene>
<sequence>MIEQYNFFDRETYLANYLEDISEGHDPLDYYISVGQHNSHKPNNIFDPLIYLLNYPDAHYLGPVLHYLERLRNGEASIGDLCYASVFSDIRQQISWPGFNVQSQELKDRDRNQGIEQSEAFAQEQVLEFTIDDKKYSLVAPSADDLFNRIRDDQAFALSRLPHGFWDGLLYLSHARDTVTAKIAVLAPKLQLSDDDLDRLAERACDTILPEMGIYQENFLRELFNETTSSEVSKDHLRSVSFKWQPTVENRVFGRTDTMGGMELDQLKFFSKYFKPEHSVFEAMIWKRWVFSGDVMRLPVEARDRPVVLVGPERMAELGMRWKLPWFSHVTIPLINHERRYRSYELRYSILEQCKDAVQVAKALAIENGTKKPLIVFQGGSFAYWLIARLHKWDPSVFYLDFGQSLHIWFLDNPEVLAPWLTFHPRLIMENCKLDEFYEGLGIHLAAPFGLSMSDEREL</sequence>
<comment type="caution">
    <text evidence="1">The sequence shown here is derived from an EMBL/GenBank/DDBJ whole genome shotgun (WGS) entry which is preliminary data.</text>
</comment>
<evidence type="ECO:0000313" key="1">
    <source>
        <dbReference type="EMBL" id="OLP42425.1"/>
    </source>
</evidence>
<dbReference type="STRING" id="1867956.BJF95_13375"/>
<dbReference type="EMBL" id="MKIM01000033">
    <property type="protein sequence ID" value="OLP42425.1"/>
    <property type="molecule type" value="Genomic_DNA"/>
</dbReference>
<dbReference type="AlphaFoldDB" id="A0A1Q8ZKN8"/>
<dbReference type="Proteomes" id="UP000186894">
    <property type="component" value="Unassembled WGS sequence"/>
</dbReference>
<evidence type="ECO:0000313" key="2">
    <source>
        <dbReference type="Proteomes" id="UP000186894"/>
    </source>
</evidence>
<reference evidence="1 2" key="1">
    <citation type="submission" date="2016-09" db="EMBL/GenBank/DDBJ databases">
        <title>Rhizobium oryziradicis sp. nov., isolated from the root of rice.</title>
        <authorList>
            <person name="Zhao J."/>
            <person name="Zhang X."/>
        </authorList>
    </citation>
    <scope>NUCLEOTIDE SEQUENCE [LARGE SCALE GENOMIC DNA]</scope>
    <source>
        <strain evidence="1 2">N19</strain>
    </source>
</reference>
<accession>A0A1Q8ZKN8</accession>
<proteinExistence type="predicted"/>
<name>A0A1Q8ZKN8_9HYPH</name>